<dbReference type="InterPro" id="IPR029052">
    <property type="entry name" value="Metallo-depent_PP-like"/>
</dbReference>
<dbReference type="InterPro" id="IPR004843">
    <property type="entry name" value="Calcineurin-like_PHP"/>
</dbReference>
<sequence length="307" mass="34374">MMKTKLLILSDTHAMPYTPPSQYADVALHCGDLTERSTLEEYRLAAQLLKQVNAPLKLAIAGNHDFTLDIPFYKAKLEHIHVERHARLMKECGDFGEARRLLEDAGIILLDEGIHRFNLANGASLSIYASPYTPVYGHWGFQYYRQQGHQFEMEGADITMTHGPPKGLLDTTFSGSNAGCTSLLGAVSRVRPKIHCFGHIHEAWGAKLVTWRNTNSLFSFFPDSNPVDEEKSILINSLMGARDSKALLDKLQSHRDEGYYTLSYCSDNQTPIQSGQQTLVINASMKGLGWDTCHIPWLVNIELPKAK</sequence>
<reference evidence="2" key="1">
    <citation type="submission" date="2014-02" db="EMBL/GenBank/DDBJ databases">
        <title>The Genome Sequence of Trichophyton rubrum (morphotype fischeri) CBS 288.86.</title>
        <authorList>
            <consortium name="The Broad Institute Genomics Platform"/>
            <person name="Cuomo C.A."/>
            <person name="White T.C."/>
            <person name="Graser Y."/>
            <person name="Martinez-Rossi N."/>
            <person name="Heitman J."/>
            <person name="Young S.K."/>
            <person name="Zeng Q."/>
            <person name="Gargeya S."/>
            <person name="Abouelleil A."/>
            <person name="Alvarado L."/>
            <person name="Chapman S.B."/>
            <person name="Gainer-Dewar J."/>
            <person name="Goldberg J."/>
            <person name="Griggs A."/>
            <person name="Gujja S."/>
            <person name="Hansen M."/>
            <person name="Howarth C."/>
            <person name="Imamovic A."/>
            <person name="Larimer J."/>
            <person name="Martinez D."/>
            <person name="Murphy C."/>
            <person name="Pearson M.D."/>
            <person name="Persinoti G."/>
            <person name="Poon T."/>
            <person name="Priest M."/>
            <person name="Roberts A.D."/>
            <person name="Saif S."/>
            <person name="Shea T.D."/>
            <person name="Sykes S.N."/>
            <person name="Wortman J."/>
            <person name="Nusbaum C."/>
            <person name="Birren B."/>
        </authorList>
    </citation>
    <scope>NUCLEOTIDE SEQUENCE [LARGE SCALE GENOMIC DNA]</scope>
    <source>
        <strain evidence="2">CBS 288.86</strain>
    </source>
</reference>
<dbReference type="Proteomes" id="UP000023758">
    <property type="component" value="Unassembled WGS sequence"/>
</dbReference>
<evidence type="ECO:0000259" key="1">
    <source>
        <dbReference type="Pfam" id="PF00149"/>
    </source>
</evidence>
<dbReference type="PANTHER" id="PTHR12905:SF0">
    <property type="entry name" value="CALCINEURIN-LIKE PHOSPHOESTERASE DOMAIN-CONTAINING PROTEIN"/>
    <property type="match status" value="1"/>
</dbReference>
<gene>
    <name evidence="2" type="ORF">H103_02656</name>
</gene>
<dbReference type="AlphaFoldDB" id="A0A022W9F1"/>
<dbReference type="InterPro" id="IPR051693">
    <property type="entry name" value="UPF0046_metallophosphoest"/>
</dbReference>
<proteinExistence type="predicted"/>
<evidence type="ECO:0000313" key="2">
    <source>
        <dbReference type="EMBL" id="EZF54683.1"/>
    </source>
</evidence>
<protein>
    <recommendedName>
        <fullName evidence="1">Calcineurin-like phosphoesterase domain-containing protein</fullName>
    </recommendedName>
</protein>
<dbReference type="HOGENOM" id="CLU_041441_2_0_1"/>
<organism evidence="2">
    <name type="scientific">Trichophyton rubrum CBS 288.86</name>
    <dbReference type="NCBI Taxonomy" id="1215330"/>
    <lineage>
        <taxon>Eukaryota</taxon>
        <taxon>Fungi</taxon>
        <taxon>Dikarya</taxon>
        <taxon>Ascomycota</taxon>
        <taxon>Pezizomycotina</taxon>
        <taxon>Eurotiomycetes</taxon>
        <taxon>Eurotiomycetidae</taxon>
        <taxon>Onygenales</taxon>
        <taxon>Arthrodermataceae</taxon>
        <taxon>Trichophyton</taxon>
    </lineage>
</organism>
<dbReference type="Gene3D" id="3.60.21.10">
    <property type="match status" value="1"/>
</dbReference>
<dbReference type="CDD" id="cd07379">
    <property type="entry name" value="MPP_239FB"/>
    <property type="match status" value="1"/>
</dbReference>
<dbReference type="EMBL" id="KK207780">
    <property type="protein sequence ID" value="EZF54683.1"/>
    <property type="molecule type" value="Genomic_DNA"/>
</dbReference>
<dbReference type="Pfam" id="PF00149">
    <property type="entry name" value="Metallophos"/>
    <property type="match status" value="1"/>
</dbReference>
<name>A0A022W9F1_TRIRU</name>
<dbReference type="GO" id="GO:0016787">
    <property type="term" value="F:hydrolase activity"/>
    <property type="evidence" value="ECO:0007669"/>
    <property type="project" value="InterPro"/>
</dbReference>
<dbReference type="SUPFAM" id="SSF56300">
    <property type="entry name" value="Metallo-dependent phosphatases"/>
    <property type="match status" value="1"/>
</dbReference>
<dbReference type="OrthoDB" id="630188at2759"/>
<dbReference type="PANTHER" id="PTHR12905">
    <property type="entry name" value="METALLOPHOSPHOESTERASE"/>
    <property type="match status" value="1"/>
</dbReference>
<feature type="domain" description="Calcineurin-like phosphoesterase" evidence="1">
    <location>
        <begin position="21"/>
        <end position="202"/>
    </location>
</feature>
<accession>A0A022W9F1</accession>